<dbReference type="InterPro" id="IPR036291">
    <property type="entry name" value="NAD(P)-bd_dom_sf"/>
</dbReference>
<proteinExistence type="inferred from homology"/>
<comment type="similarity">
    <text evidence="1">Belongs to the short-chain dehydrogenases/reductases (SDR) family.</text>
</comment>
<dbReference type="NCBIfam" id="NF004110">
    <property type="entry name" value="PRK05599.1"/>
    <property type="match status" value="1"/>
</dbReference>
<dbReference type="EC" id="1.-.-.-" evidence="3"/>
<keyword evidence="2 3" id="KW-0560">Oxidoreductase</keyword>
<dbReference type="SUPFAM" id="SSF51735">
    <property type="entry name" value="NAD(P)-binding Rossmann-fold domains"/>
    <property type="match status" value="1"/>
</dbReference>
<name>A0A6B8W0X4_9CORY</name>
<evidence type="ECO:0000256" key="2">
    <source>
        <dbReference type="ARBA" id="ARBA00023002"/>
    </source>
</evidence>
<dbReference type="PROSITE" id="PS00061">
    <property type="entry name" value="ADH_SHORT"/>
    <property type="match status" value="1"/>
</dbReference>
<dbReference type="GO" id="GO:0016491">
    <property type="term" value="F:oxidoreductase activity"/>
    <property type="evidence" value="ECO:0007669"/>
    <property type="project" value="UniProtKB-KW"/>
</dbReference>
<evidence type="ECO:0000313" key="4">
    <source>
        <dbReference type="Proteomes" id="UP000425178"/>
    </source>
</evidence>
<dbReference type="Pfam" id="PF00106">
    <property type="entry name" value="adh_short"/>
    <property type="match status" value="1"/>
</dbReference>
<dbReference type="Proteomes" id="UP000425178">
    <property type="component" value="Chromosome"/>
</dbReference>
<protein>
    <submittedName>
        <fullName evidence="3">Oxidoreductase</fullName>
        <ecNumber evidence="3">1.-.-.-</ecNumber>
    </submittedName>
</protein>
<evidence type="ECO:0000313" key="3">
    <source>
        <dbReference type="EMBL" id="QGU04586.1"/>
    </source>
</evidence>
<dbReference type="Gene3D" id="3.40.50.720">
    <property type="entry name" value="NAD(P)-binding Rossmann-like Domain"/>
    <property type="match status" value="1"/>
</dbReference>
<dbReference type="InterPro" id="IPR002347">
    <property type="entry name" value="SDR_fam"/>
</dbReference>
<dbReference type="KEGG" id="ccoe:CETAM_06620"/>
<reference evidence="3 4" key="1">
    <citation type="journal article" date="2021" name="Int. J. Syst. Evol. Microbiol.">
        <title>Classification of three corynebacterial strains isolated from a small paddock in North Rhine-Westphalia: proposal of &lt;i&gt;Corynebacterium kalinowskii&lt;/i&gt; sp. nov., &lt;i&gt;Corynebacterium comes&lt;/i&gt; sp. nov. and &lt;i&gt;Corynebacterium occultum&lt;/i&gt; sp. nov.</title>
        <authorList>
            <person name="Schaffert L."/>
            <person name="Ruwe M."/>
            <person name="Milse J."/>
            <person name="Hanuschka K."/>
            <person name="Ortseifen V."/>
            <person name="Droste J."/>
            <person name="Brandt D."/>
            <person name="Schl L."/>
            <person name="Kutter Y."/>
            <person name="Vinke S."/>
            <person name="Vieh P."/>
            <person name="Jacob L."/>
            <person name="L N.C."/>
            <person name="Schulte-Berndt E."/>
            <person name="Hain C."/>
            <person name="Linder M."/>
            <person name="Schmidt P."/>
            <person name="Wollenschl L."/>
            <person name="Luttermann T."/>
            <person name="Thieme E."/>
            <person name="Hassa J."/>
            <person name="Haak M."/>
            <person name="Wittchen M."/>
            <person name="Mentz A."/>
            <person name="Persicke M."/>
            <person name="Busche T."/>
            <person name="R C."/>
        </authorList>
    </citation>
    <scope>NUCLEOTIDE SEQUENCE [LARGE SCALE GENOMIC DNA]</scope>
    <source>
        <strain evidence="3 4">2019</strain>
    </source>
</reference>
<accession>A0A6B8W0X4</accession>
<dbReference type="AlphaFoldDB" id="A0A6B8W0X4"/>
<gene>
    <name evidence="3" type="ORF">CETAM_06620</name>
</gene>
<dbReference type="PRINTS" id="PR00081">
    <property type="entry name" value="GDHRDH"/>
</dbReference>
<sequence>MNGILLLGGHSDIGGELAARLCPGRVVVLAARRPSSLDGVAARLRAAGASDVHTLDFEATDLAGHREVVRQAQQLAGGVSTAILAFGILGDQTRAETDETHAAEIATIDYTAQVSMLTVLADSMPHGEIVAFSSIAGWRARRANYVYGSTKAGLDAFCQGLADRLHHSPLRLITARPGFVIGSMTAGMKPAPMSVTPAQVADAVSREIRTGRGSTTLWIPGRLRLLAWVMRIVPRPVWRRMPR</sequence>
<dbReference type="PANTHER" id="PTHR43669:SF6">
    <property type="entry name" value="DECAPRENYLPHOSPHORYL-2-KETO-BETA-D-ERYTHRO-PENTOSE REDUCTASE"/>
    <property type="match status" value="1"/>
</dbReference>
<keyword evidence="4" id="KW-1185">Reference proteome</keyword>
<dbReference type="EMBL" id="CP046453">
    <property type="protein sequence ID" value="QGU04586.1"/>
    <property type="molecule type" value="Genomic_DNA"/>
</dbReference>
<organism evidence="3 4">
    <name type="scientific">Corynebacterium comes</name>
    <dbReference type="NCBI Taxonomy" id="2675218"/>
    <lineage>
        <taxon>Bacteria</taxon>
        <taxon>Bacillati</taxon>
        <taxon>Actinomycetota</taxon>
        <taxon>Actinomycetes</taxon>
        <taxon>Mycobacteriales</taxon>
        <taxon>Corynebacteriaceae</taxon>
        <taxon>Corynebacterium</taxon>
    </lineage>
</organism>
<dbReference type="RefSeq" id="WP_156228116.1">
    <property type="nucleotide sequence ID" value="NZ_CP046453.1"/>
</dbReference>
<dbReference type="InterPro" id="IPR020904">
    <property type="entry name" value="Sc_DH/Rdtase_CS"/>
</dbReference>
<dbReference type="PANTHER" id="PTHR43669">
    <property type="entry name" value="5-KETO-D-GLUCONATE 5-REDUCTASE"/>
    <property type="match status" value="1"/>
</dbReference>
<evidence type="ECO:0000256" key="1">
    <source>
        <dbReference type="ARBA" id="ARBA00006484"/>
    </source>
</evidence>